<evidence type="ECO:0000313" key="1">
    <source>
        <dbReference type="EMBL" id="EAY18786.1"/>
    </source>
</evidence>
<organism evidence="1 2">
    <name type="scientific">Trichomonas vaginalis (strain ATCC PRA-98 / G3)</name>
    <dbReference type="NCBI Taxonomy" id="412133"/>
    <lineage>
        <taxon>Eukaryota</taxon>
        <taxon>Metamonada</taxon>
        <taxon>Parabasalia</taxon>
        <taxon>Trichomonadida</taxon>
        <taxon>Trichomonadidae</taxon>
        <taxon>Trichomonas</taxon>
    </lineage>
</organism>
<keyword evidence="2" id="KW-1185">Reference proteome</keyword>
<reference evidence="1" key="2">
    <citation type="journal article" date="2007" name="Science">
        <title>Draft genome sequence of the sexually transmitted pathogen Trichomonas vaginalis.</title>
        <authorList>
            <person name="Carlton J.M."/>
            <person name="Hirt R.P."/>
            <person name="Silva J.C."/>
            <person name="Delcher A.L."/>
            <person name="Schatz M."/>
            <person name="Zhao Q."/>
            <person name="Wortman J.R."/>
            <person name="Bidwell S.L."/>
            <person name="Alsmark U.C.M."/>
            <person name="Besteiro S."/>
            <person name="Sicheritz-Ponten T."/>
            <person name="Noel C.J."/>
            <person name="Dacks J.B."/>
            <person name="Foster P.G."/>
            <person name="Simillion C."/>
            <person name="Van de Peer Y."/>
            <person name="Miranda-Saavedra D."/>
            <person name="Barton G.J."/>
            <person name="Westrop G.D."/>
            <person name="Mueller S."/>
            <person name="Dessi D."/>
            <person name="Fiori P.L."/>
            <person name="Ren Q."/>
            <person name="Paulsen I."/>
            <person name="Zhang H."/>
            <person name="Bastida-Corcuera F.D."/>
            <person name="Simoes-Barbosa A."/>
            <person name="Brown M.T."/>
            <person name="Hayes R.D."/>
            <person name="Mukherjee M."/>
            <person name="Okumura C.Y."/>
            <person name="Schneider R."/>
            <person name="Smith A.J."/>
            <person name="Vanacova S."/>
            <person name="Villalvazo M."/>
            <person name="Haas B.J."/>
            <person name="Pertea M."/>
            <person name="Feldblyum T.V."/>
            <person name="Utterback T.R."/>
            <person name="Shu C.L."/>
            <person name="Osoegawa K."/>
            <person name="de Jong P.J."/>
            <person name="Hrdy I."/>
            <person name="Horvathova L."/>
            <person name="Zubacova Z."/>
            <person name="Dolezal P."/>
            <person name="Malik S.B."/>
            <person name="Logsdon J.M. Jr."/>
            <person name="Henze K."/>
            <person name="Gupta A."/>
            <person name="Wang C.C."/>
            <person name="Dunne R.L."/>
            <person name="Upcroft J.A."/>
            <person name="Upcroft P."/>
            <person name="White O."/>
            <person name="Salzberg S.L."/>
            <person name="Tang P."/>
            <person name="Chiu C.-H."/>
            <person name="Lee Y.-S."/>
            <person name="Embley T.M."/>
            <person name="Coombs G.H."/>
            <person name="Mottram J.C."/>
            <person name="Tachezy J."/>
            <person name="Fraser-Liggett C.M."/>
            <person name="Johnson P.J."/>
        </authorList>
    </citation>
    <scope>NUCLEOTIDE SEQUENCE [LARGE SCALE GENOMIC DNA]</scope>
    <source>
        <strain evidence="1">G3</strain>
    </source>
</reference>
<dbReference type="VEuPathDB" id="TrichDB:TVAGG3_0013650"/>
<dbReference type="RefSeq" id="XP_001579772.1">
    <property type="nucleotide sequence ID" value="XM_001579722.1"/>
</dbReference>
<dbReference type="VEuPathDB" id="TrichDB:TVAG_268190"/>
<gene>
    <name evidence="1" type="ORF">TVAG_268190</name>
</gene>
<dbReference type="Proteomes" id="UP000001542">
    <property type="component" value="Unassembled WGS sequence"/>
</dbReference>
<evidence type="ECO:0000313" key="2">
    <source>
        <dbReference type="Proteomes" id="UP000001542"/>
    </source>
</evidence>
<proteinExistence type="predicted"/>
<accession>A2DLG8</accession>
<protein>
    <recommendedName>
        <fullName evidence="3">Right handed beta helix domain-containing protein</fullName>
    </recommendedName>
</protein>
<dbReference type="EMBL" id="DS113215">
    <property type="protein sequence ID" value="EAY18786.1"/>
    <property type="molecule type" value="Genomic_DNA"/>
</dbReference>
<name>A2DLG8_TRIV3</name>
<sequence length="273" mass="30177">MFRNCTTPNAGGAIFVYERQAKISIDDCFFIQCTAAINGGAVSITSDHLSMNNSFYTKCVCPGIIYGGQSFYADAYSMCYTLDSMDKCPENLKENGFELLIARQGIQTFSMINSTNNIATHYASGLLSGESKRFKLIYGNFVNNSSPNHILALTHIRPDDTLKYVNLIQNNVTEDSLIFLSGSCAVFRNFIVFGNTGTFVCHQPLYGYVYFVLKDSKTDLGRTELGSVQGLMKEYGVVFNANDMKPISFPKVLNLNSSNLQVTGQFKLGEVAE</sequence>
<evidence type="ECO:0008006" key="3">
    <source>
        <dbReference type="Google" id="ProtNLM"/>
    </source>
</evidence>
<reference evidence="1" key="1">
    <citation type="submission" date="2006-10" db="EMBL/GenBank/DDBJ databases">
        <authorList>
            <person name="Amadeo P."/>
            <person name="Zhao Q."/>
            <person name="Wortman J."/>
            <person name="Fraser-Liggett C."/>
            <person name="Carlton J."/>
        </authorList>
    </citation>
    <scope>NUCLEOTIDE SEQUENCE</scope>
    <source>
        <strain evidence="1">G3</strain>
    </source>
</reference>
<dbReference type="AlphaFoldDB" id="A2DLG8"/>
<dbReference type="InParanoid" id="A2DLG8"/>
<dbReference type="KEGG" id="tva:5464300"/>